<organism evidence="2 3">
    <name type="scientific">Allacma fusca</name>
    <dbReference type="NCBI Taxonomy" id="39272"/>
    <lineage>
        <taxon>Eukaryota</taxon>
        <taxon>Metazoa</taxon>
        <taxon>Ecdysozoa</taxon>
        <taxon>Arthropoda</taxon>
        <taxon>Hexapoda</taxon>
        <taxon>Collembola</taxon>
        <taxon>Symphypleona</taxon>
        <taxon>Sminthuridae</taxon>
        <taxon>Allacma</taxon>
    </lineage>
</organism>
<gene>
    <name evidence="2" type="ORF">AFUS01_LOCUS18238</name>
</gene>
<evidence type="ECO:0000313" key="3">
    <source>
        <dbReference type="Proteomes" id="UP000708208"/>
    </source>
</evidence>
<dbReference type="Proteomes" id="UP000708208">
    <property type="component" value="Unassembled WGS sequence"/>
</dbReference>
<dbReference type="EMBL" id="CAJVCH010179966">
    <property type="protein sequence ID" value="CAG7729535.1"/>
    <property type="molecule type" value="Genomic_DNA"/>
</dbReference>
<evidence type="ECO:0000256" key="1">
    <source>
        <dbReference type="SAM" id="MobiDB-lite"/>
    </source>
</evidence>
<dbReference type="AlphaFoldDB" id="A0A8J2KPC7"/>
<comment type="caution">
    <text evidence="2">The sequence shown here is derived from an EMBL/GenBank/DDBJ whole genome shotgun (WGS) entry which is preliminary data.</text>
</comment>
<proteinExistence type="predicted"/>
<keyword evidence="3" id="KW-1185">Reference proteome</keyword>
<feature type="region of interest" description="Disordered" evidence="1">
    <location>
        <begin position="478"/>
        <end position="510"/>
    </location>
</feature>
<name>A0A8J2KPC7_9HEXA</name>
<reference evidence="2" key="1">
    <citation type="submission" date="2021-06" db="EMBL/GenBank/DDBJ databases">
        <authorList>
            <person name="Hodson N. C."/>
            <person name="Mongue J. A."/>
            <person name="Jaron S. K."/>
        </authorList>
    </citation>
    <scope>NUCLEOTIDE SEQUENCE</scope>
</reference>
<evidence type="ECO:0000313" key="2">
    <source>
        <dbReference type="EMBL" id="CAG7729535.1"/>
    </source>
</evidence>
<protein>
    <recommendedName>
        <fullName evidence="4">Peptidase aspartic putative domain-containing protein</fullName>
    </recommendedName>
</protein>
<accession>A0A8J2KPC7</accession>
<dbReference type="OrthoDB" id="8010063at2759"/>
<sequence length="510" mass="58495">MDEIKQRTIERLEKNEMKKTTEIFRNNVLKLETTLAPCDDHVNTRAYLKGQLTATEKYFSKYLPEKVSKTNLDKFYKKVRTLNPKIDSNYESLLLCIHEEDQAGIHNQYQEIFSVPLKRNSGKKTKVLNEREREEERRKTDEMLQRDKLELEVKIEEKRIEQQTLLDKERIASELTIEMEKKRTSGSFSQSHQQPHTDIFEHKRQIAFKLVDNILDHPSMQSRSSDALIKAANVITNSMAAIKSLDDSVDVADLLLVRTLARKLDSNTLLRFNQTLIYRSIPSYMNLVKFIHNEIIALESSAPISALQPRATNVLPKGNPTCSICKGSPFNFKCPALEKTHEEDKLALVGTSKLSEQLTGLKVRAFSIHKIGRSYPQKEMDPTLWKHIPTEGLADPEFHIPKRVQLLLAADVYFNGIRSGIIRGTVLEPVAQFSIFGWLVGGGRTDMNYKVSACNVTTSLDLQLRKFWELEQESSEKVNFTSEEQAGENLYVNHDSHTRRKLPSSTAFQE</sequence>
<evidence type="ECO:0008006" key="4">
    <source>
        <dbReference type="Google" id="ProtNLM"/>
    </source>
</evidence>